<dbReference type="EMBL" id="CP025611">
    <property type="protein sequence ID" value="AUN29393.1"/>
    <property type="molecule type" value="Genomic_DNA"/>
</dbReference>
<dbReference type="AlphaFoldDB" id="A0A2K9N8C1"/>
<dbReference type="SUPFAM" id="SSF53335">
    <property type="entry name" value="S-adenosyl-L-methionine-dependent methyltransferases"/>
    <property type="match status" value="1"/>
</dbReference>
<dbReference type="Gene3D" id="6.20.50.110">
    <property type="entry name" value="Methyltransferase, zinc-binding domain"/>
    <property type="match status" value="1"/>
</dbReference>
<organism evidence="1 2">
    <name type="scientific">Niveispirillum cyanobacteriorum</name>
    <dbReference type="NCBI Taxonomy" id="1612173"/>
    <lineage>
        <taxon>Bacteria</taxon>
        <taxon>Pseudomonadati</taxon>
        <taxon>Pseudomonadota</taxon>
        <taxon>Alphaproteobacteria</taxon>
        <taxon>Rhodospirillales</taxon>
        <taxon>Azospirillaceae</taxon>
        <taxon>Niveispirillum</taxon>
    </lineage>
</organism>
<dbReference type="Pfam" id="PF08421">
    <property type="entry name" value="Methyltransf_13"/>
    <property type="match status" value="1"/>
</dbReference>
<dbReference type="RefSeq" id="WP_102111128.1">
    <property type="nucleotide sequence ID" value="NZ_BMGN01000004.1"/>
</dbReference>
<proteinExistence type="predicted"/>
<dbReference type="OrthoDB" id="9815644at2"/>
<dbReference type="Pfam" id="PF13489">
    <property type="entry name" value="Methyltransf_23"/>
    <property type="match status" value="1"/>
</dbReference>
<sequence length="406" mass="44498">MRCLACDSKNIAPALDLGQQPLANHLLKHADEPFTIHPLGLVYCQECGHGQLSHFVPPEDLFVDYLYASGTSGSLGRYFDWFCDRAAAEFAASDSDVLEVACNDGSLLARLADRGFRTLGVDPAANLAEEGRKNGLEIVTAFWPCPKLIGDRKFDLIIGMNVLAHTPTPFAFLQGVEQALKDDGLCVIQTSQAKMLINGEFDTIYHEHFSFFTPHSMEVLAKRAGLEVRAVDLVDVHGTSFAFVLAKPGCTRDAARLLASGAYMVEHGQPLGPVAGTITGSVQQYKAFADAAHARMARIRDIVLAHRQEGGEVCFVGAAAKAITFMHAAGIRPDHLYDEAPLKIGRTVPGIDRVIKPLTAIIEARNPLVVISAWNFWEELSMKVKRIAGQKNMKFLVHFPEVREYK</sequence>
<dbReference type="PANTHER" id="PTHR43861">
    <property type="entry name" value="TRANS-ACONITATE 2-METHYLTRANSFERASE-RELATED"/>
    <property type="match status" value="1"/>
</dbReference>
<dbReference type="Pfam" id="PF08484">
    <property type="entry name" value="Methyltransf_14"/>
    <property type="match status" value="1"/>
</dbReference>
<dbReference type="Gene3D" id="3.40.50.720">
    <property type="entry name" value="NAD(P)-binding Rossmann-like Domain"/>
    <property type="match status" value="1"/>
</dbReference>
<name>A0A2K9N8C1_9PROT</name>
<keyword evidence="2" id="KW-1185">Reference proteome</keyword>
<dbReference type="CDD" id="cd02440">
    <property type="entry name" value="AdoMet_MTases"/>
    <property type="match status" value="1"/>
</dbReference>
<dbReference type="PANTHER" id="PTHR43861:SF5">
    <property type="entry name" value="BLL5978 PROTEIN"/>
    <property type="match status" value="1"/>
</dbReference>
<dbReference type="InterPro" id="IPR038576">
    <property type="entry name" value="Methyltransf_Zn-bd_dom_put_sf"/>
</dbReference>
<dbReference type="InterPro" id="IPR029063">
    <property type="entry name" value="SAM-dependent_MTases_sf"/>
</dbReference>
<evidence type="ECO:0000313" key="2">
    <source>
        <dbReference type="Proteomes" id="UP000234752"/>
    </source>
</evidence>
<evidence type="ECO:0000313" key="1">
    <source>
        <dbReference type="EMBL" id="AUN29393.1"/>
    </source>
</evidence>
<gene>
    <name evidence="1" type="ORF">C0V82_03430</name>
</gene>
<dbReference type="Proteomes" id="UP000234752">
    <property type="component" value="Chromosome eg_1"/>
</dbReference>
<dbReference type="KEGG" id="ncb:C0V82_03430"/>
<protein>
    <submittedName>
        <fullName evidence="1">Uncharacterized protein</fullName>
    </submittedName>
</protein>
<dbReference type="InterPro" id="IPR013630">
    <property type="entry name" value="Methyltransf_Zn-bd_dom_put"/>
</dbReference>
<dbReference type="InterPro" id="IPR013691">
    <property type="entry name" value="MeTrfase_14"/>
</dbReference>
<accession>A0A2K9N8C1</accession>
<dbReference type="Gene3D" id="3.40.50.150">
    <property type="entry name" value="Vaccinia Virus protein VP39"/>
    <property type="match status" value="1"/>
</dbReference>
<reference evidence="1 2" key="1">
    <citation type="submission" date="2017-12" db="EMBL/GenBank/DDBJ databases">
        <title>Genomes of bacteria within cyanobacterial aggregates.</title>
        <authorList>
            <person name="Cai H."/>
        </authorList>
    </citation>
    <scope>NUCLEOTIDE SEQUENCE [LARGE SCALE GENOMIC DNA]</scope>
    <source>
        <strain evidence="1 2">TH16</strain>
    </source>
</reference>